<organism evidence="2 3">
    <name type="scientific">Nonlabens ponticola</name>
    <dbReference type="NCBI Taxonomy" id="2496866"/>
    <lineage>
        <taxon>Bacteria</taxon>
        <taxon>Pseudomonadati</taxon>
        <taxon>Bacteroidota</taxon>
        <taxon>Flavobacteriia</taxon>
        <taxon>Flavobacteriales</taxon>
        <taxon>Flavobacteriaceae</taxon>
        <taxon>Nonlabens</taxon>
    </lineage>
</organism>
<feature type="chain" id="PRO_5019536028" evidence="1">
    <location>
        <begin position="21"/>
        <end position="147"/>
    </location>
</feature>
<sequence length="147" mass="17516">MNKLKSIVLFLLMCLCSCNGESIKELSDAHYEEIRDIQLTAVVTDIDDPWQPFHGFGLISLEIIDSNTEMYDPRPHFDEYLFILKKDQMELYQSLSLLSIGDTVKVDMPNKKIRYFLNEYNRVEEFTPQLYDEPFYHYFIERDLQKL</sequence>
<dbReference type="AlphaFoldDB" id="A0A3S9N0K6"/>
<dbReference type="OrthoDB" id="1361727at2"/>
<proteinExistence type="predicted"/>
<dbReference type="Proteomes" id="UP000279600">
    <property type="component" value="Chromosome"/>
</dbReference>
<evidence type="ECO:0000313" key="3">
    <source>
        <dbReference type="Proteomes" id="UP000279600"/>
    </source>
</evidence>
<reference evidence="2 3" key="1">
    <citation type="submission" date="2018-12" db="EMBL/GenBank/DDBJ databases">
        <title>Complete genome of Nonlabens sp. MJ115.</title>
        <authorList>
            <person name="Choi H.S."/>
            <person name="Jung J."/>
        </authorList>
    </citation>
    <scope>NUCLEOTIDE SEQUENCE [LARGE SCALE GENOMIC DNA]</scope>
    <source>
        <strain evidence="2 3">MJ115</strain>
    </source>
</reference>
<accession>A0A3S9N0K6</accession>
<gene>
    <name evidence="2" type="ORF">EJ995_12195</name>
</gene>
<dbReference type="RefSeq" id="WP_126448662.1">
    <property type="nucleotide sequence ID" value="NZ_CP034549.1"/>
</dbReference>
<evidence type="ECO:0000313" key="2">
    <source>
        <dbReference type="EMBL" id="AZQ44947.1"/>
    </source>
</evidence>
<keyword evidence="3" id="KW-1185">Reference proteome</keyword>
<evidence type="ECO:0000256" key="1">
    <source>
        <dbReference type="SAM" id="SignalP"/>
    </source>
</evidence>
<dbReference type="EMBL" id="CP034549">
    <property type="protein sequence ID" value="AZQ44947.1"/>
    <property type="molecule type" value="Genomic_DNA"/>
</dbReference>
<dbReference type="KEGG" id="noj:EJ995_12195"/>
<keyword evidence="1" id="KW-0732">Signal</keyword>
<feature type="signal peptide" evidence="1">
    <location>
        <begin position="1"/>
        <end position="20"/>
    </location>
</feature>
<protein>
    <submittedName>
        <fullName evidence="2">Uncharacterized protein</fullName>
    </submittedName>
</protein>
<name>A0A3S9N0K6_9FLAO</name>